<reference evidence="1 2" key="1">
    <citation type="journal article" date="2021" name="bioRxiv">
        <title>Unique metabolic strategies in Hadean analogues reveal hints for primordial physiology.</title>
        <authorList>
            <person name="Nobu M.K."/>
            <person name="Nakai R."/>
            <person name="Tamazawa S."/>
            <person name="Mori H."/>
            <person name="Toyoda A."/>
            <person name="Ijiri A."/>
            <person name="Suzuki S."/>
            <person name="Kurokawa K."/>
            <person name="Kamagata Y."/>
            <person name="Tamaki H."/>
        </authorList>
    </citation>
    <scope>NUCLEOTIDE SEQUENCE [LARGE SCALE GENOMIC DNA]</scope>
    <source>
        <strain evidence="1">BS525</strain>
    </source>
</reference>
<dbReference type="EMBL" id="QLTW01000001">
    <property type="protein sequence ID" value="MBT9144177.1"/>
    <property type="molecule type" value="Genomic_DNA"/>
</dbReference>
<dbReference type="AlphaFoldDB" id="A0A9E2F0X9"/>
<accession>A0A9E2F0X9</accession>
<proteinExistence type="predicted"/>
<protein>
    <recommendedName>
        <fullName evidence="3">Threonine-phosphate decarboxylase</fullName>
    </recommendedName>
</protein>
<comment type="caution">
    <text evidence="1">The sequence shown here is derived from an EMBL/GenBank/DDBJ whole genome shotgun (WGS) entry which is preliminary data.</text>
</comment>
<evidence type="ECO:0008006" key="3">
    <source>
        <dbReference type="Google" id="ProtNLM"/>
    </source>
</evidence>
<name>A0A9E2F0X9_PSYF1</name>
<organism evidence="1 2">
    <name type="scientific">Psychracetigena formicireducens</name>
    <dbReference type="NCBI Taxonomy" id="2986056"/>
    <lineage>
        <taxon>Bacteria</taxon>
        <taxon>Bacillati</taxon>
        <taxon>Candidatus Lithacetigenota</taxon>
        <taxon>Candidatus Psychracetigena</taxon>
    </lineage>
</organism>
<evidence type="ECO:0000313" key="1">
    <source>
        <dbReference type="EMBL" id="MBT9144177.1"/>
    </source>
</evidence>
<evidence type="ECO:0000313" key="2">
    <source>
        <dbReference type="Proteomes" id="UP000811545"/>
    </source>
</evidence>
<gene>
    <name evidence="1" type="ORF">DDT42_00009</name>
</gene>
<dbReference type="Proteomes" id="UP000811545">
    <property type="component" value="Unassembled WGS sequence"/>
</dbReference>
<sequence>MSNGSFHRVLRRKADNWRGKKKNRAFFDRKILKHKSPNIFIDGFRKCCFTMGNLLAFEHGGNIYKIKRKYGDEVIDFSANINPIGLP</sequence>